<dbReference type="GO" id="GO:0000978">
    <property type="term" value="F:RNA polymerase II cis-regulatory region sequence-specific DNA binding"/>
    <property type="evidence" value="ECO:0007669"/>
    <property type="project" value="TreeGrafter"/>
</dbReference>
<dbReference type="SUPFAM" id="SSF46689">
    <property type="entry name" value="Homeodomain-like"/>
    <property type="match status" value="3"/>
</dbReference>
<dbReference type="GO" id="GO:0001006">
    <property type="term" value="F:RNA polymerase III type 3 promoter sequence-specific DNA binding"/>
    <property type="evidence" value="ECO:0007669"/>
    <property type="project" value="TreeGrafter"/>
</dbReference>
<organism evidence="8 9">
    <name type="scientific">Dracunculus medinensis</name>
    <name type="common">Guinea worm</name>
    <dbReference type="NCBI Taxonomy" id="318479"/>
    <lineage>
        <taxon>Eukaryota</taxon>
        <taxon>Metazoa</taxon>
        <taxon>Ecdysozoa</taxon>
        <taxon>Nematoda</taxon>
        <taxon>Chromadorea</taxon>
        <taxon>Rhabditida</taxon>
        <taxon>Spirurina</taxon>
        <taxon>Dracunculoidea</taxon>
        <taxon>Dracunculidae</taxon>
        <taxon>Dracunculus</taxon>
    </lineage>
</organism>
<dbReference type="InterPro" id="IPR051575">
    <property type="entry name" value="Myb-like_DNA-bd"/>
</dbReference>
<dbReference type="InterPro" id="IPR001005">
    <property type="entry name" value="SANT/Myb"/>
</dbReference>
<evidence type="ECO:0000259" key="7">
    <source>
        <dbReference type="PROSITE" id="PS51294"/>
    </source>
</evidence>
<dbReference type="PROSITE" id="PS51294">
    <property type="entry name" value="HTH_MYB"/>
    <property type="match status" value="1"/>
</dbReference>
<protein>
    <submittedName>
        <fullName evidence="9">HTH myb-type domain-containing protein</fullName>
    </submittedName>
</protein>
<keyword evidence="2" id="KW-0805">Transcription regulation</keyword>
<dbReference type="SMART" id="SM00717">
    <property type="entry name" value="SANT"/>
    <property type="match status" value="2"/>
</dbReference>
<proteinExistence type="predicted"/>
<keyword evidence="4" id="KW-0804">Transcription</keyword>
<dbReference type="InterPro" id="IPR017930">
    <property type="entry name" value="Myb_dom"/>
</dbReference>
<dbReference type="PANTHER" id="PTHR46621">
    <property type="entry name" value="SNRNA-ACTIVATING PROTEIN COMPLEX SUBUNIT 4"/>
    <property type="match status" value="1"/>
</dbReference>
<dbReference type="GO" id="GO:0042796">
    <property type="term" value="P:snRNA transcription by RNA polymerase III"/>
    <property type="evidence" value="ECO:0007669"/>
    <property type="project" value="TreeGrafter"/>
</dbReference>
<accession>A0A0N4UBZ7</accession>
<dbReference type="GO" id="GO:0042795">
    <property type="term" value="P:snRNA transcription by RNA polymerase II"/>
    <property type="evidence" value="ECO:0007669"/>
    <property type="project" value="TreeGrafter"/>
</dbReference>
<evidence type="ECO:0000256" key="1">
    <source>
        <dbReference type="ARBA" id="ARBA00004123"/>
    </source>
</evidence>
<keyword evidence="5" id="KW-0539">Nucleus</keyword>
<dbReference type="CDD" id="cd00167">
    <property type="entry name" value="SANT"/>
    <property type="match status" value="1"/>
</dbReference>
<evidence type="ECO:0000256" key="4">
    <source>
        <dbReference type="ARBA" id="ARBA00023163"/>
    </source>
</evidence>
<dbReference type="GO" id="GO:0019185">
    <property type="term" value="C:snRNA-activating protein complex"/>
    <property type="evidence" value="ECO:0007669"/>
    <property type="project" value="TreeGrafter"/>
</dbReference>
<reference evidence="9" key="1">
    <citation type="submission" date="2016-04" db="UniProtKB">
        <authorList>
            <consortium name="WormBaseParasite"/>
        </authorList>
    </citation>
    <scope>IDENTIFICATION</scope>
</reference>
<evidence type="ECO:0000313" key="9">
    <source>
        <dbReference type="WBParaSite" id="DME_0000476001-mRNA-1"/>
    </source>
</evidence>
<feature type="domain" description="Myb-like" evidence="6">
    <location>
        <begin position="126"/>
        <end position="177"/>
    </location>
</feature>
<feature type="domain" description="HTH myb-type" evidence="7">
    <location>
        <begin position="126"/>
        <end position="181"/>
    </location>
</feature>
<dbReference type="Proteomes" id="UP000038040">
    <property type="component" value="Unplaced"/>
</dbReference>
<comment type="subcellular location">
    <subcellularLocation>
        <location evidence="1">Nucleus</location>
    </subcellularLocation>
</comment>
<evidence type="ECO:0000256" key="5">
    <source>
        <dbReference type="ARBA" id="ARBA00023242"/>
    </source>
</evidence>
<evidence type="ECO:0000256" key="2">
    <source>
        <dbReference type="ARBA" id="ARBA00023015"/>
    </source>
</evidence>
<sequence>LYTEKINNAGRETTSQILQYLLFIQIYKYYEFQFQCSRTPMQLRLKWINEQCPKWSKSPWSFKEIEKLRNLTKANWVNWDIIADKLGTRRTPFQCFSKFMSELALSMIMRGRSAQQCYCRYRRALDPSLKSGRWSEEEDLMLTCAVCRIGTKNWLKVASYVPGRSDSQCRERWVNVLDKNIKDEQWTVAEDTKLVEAINRFGRGIFSNYFDELSHYFTTIFLIEMRSLFLVRPKFDHVYIKTIYIIKY</sequence>
<dbReference type="Gene3D" id="1.10.10.60">
    <property type="entry name" value="Homeodomain-like"/>
    <property type="match status" value="2"/>
</dbReference>
<dbReference type="WBParaSite" id="DME_0000476001-mRNA-1">
    <property type="protein sequence ID" value="DME_0000476001-mRNA-1"/>
    <property type="gene ID" value="DME_0000476001"/>
</dbReference>
<dbReference type="PROSITE" id="PS50090">
    <property type="entry name" value="MYB_LIKE"/>
    <property type="match status" value="2"/>
</dbReference>
<evidence type="ECO:0000313" key="8">
    <source>
        <dbReference type="Proteomes" id="UP000038040"/>
    </source>
</evidence>
<evidence type="ECO:0000259" key="6">
    <source>
        <dbReference type="PROSITE" id="PS50090"/>
    </source>
</evidence>
<feature type="domain" description="Myb-like" evidence="6">
    <location>
        <begin position="52"/>
        <end position="103"/>
    </location>
</feature>
<keyword evidence="3" id="KW-0238">DNA-binding</keyword>
<dbReference type="GO" id="GO:0005634">
    <property type="term" value="C:nucleus"/>
    <property type="evidence" value="ECO:0007669"/>
    <property type="project" value="UniProtKB-SubCell"/>
</dbReference>
<evidence type="ECO:0000256" key="3">
    <source>
        <dbReference type="ARBA" id="ARBA00023125"/>
    </source>
</evidence>
<dbReference type="PANTHER" id="PTHR46621:SF1">
    <property type="entry name" value="SNRNA-ACTIVATING PROTEIN COMPLEX SUBUNIT 4"/>
    <property type="match status" value="1"/>
</dbReference>
<dbReference type="InterPro" id="IPR009057">
    <property type="entry name" value="Homeodomain-like_sf"/>
</dbReference>
<dbReference type="AlphaFoldDB" id="A0A0N4UBZ7"/>
<name>A0A0N4UBZ7_DRAME</name>
<dbReference type="Pfam" id="PF00249">
    <property type="entry name" value="Myb_DNA-binding"/>
    <property type="match status" value="1"/>
</dbReference>